<gene>
    <name evidence="2" type="ORF">ASILVAE211_03020</name>
</gene>
<keyword evidence="1" id="KW-0812">Transmembrane</keyword>
<accession>A0A964DXF1</accession>
<sequence length="160" mass="17800">MLSHHLLIWSVYEAAVLRSPWLGWGLGTDKVLVPVGTLLWRLLGTNAAHDEYLRIAVEGGTLGLALLILLFILWLRHSARRLPRPEAWVMRLVFLAFALHAATDNTLIATTASLMFAWVSAVFARGWTGEACLPQAKDKYDHITHHSDRSADRSPSPDPA</sequence>
<dbReference type="PANTHER" id="PTHR37422:SF13">
    <property type="entry name" value="LIPOPOLYSACCHARIDE BIOSYNTHESIS PROTEIN PA4999-RELATED"/>
    <property type="match status" value="1"/>
</dbReference>
<dbReference type="PANTHER" id="PTHR37422">
    <property type="entry name" value="TEICHURONIC ACID BIOSYNTHESIS PROTEIN TUAE"/>
    <property type="match status" value="1"/>
</dbReference>
<evidence type="ECO:0008006" key="4">
    <source>
        <dbReference type="Google" id="ProtNLM"/>
    </source>
</evidence>
<dbReference type="RefSeq" id="WP_227319793.1">
    <property type="nucleotide sequence ID" value="NZ_JAESVB010000001.1"/>
</dbReference>
<dbReference type="AlphaFoldDB" id="A0A964DXF1"/>
<protein>
    <recommendedName>
        <fullName evidence="4">O-antigen ligase domain-containing protein</fullName>
    </recommendedName>
</protein>
<evidence type="ECO:0000256" key="1">
    <source>
        <dbReference type="SAM" id="Phobius"/>
    </source>
</evidence>
<reference evidence="2" key="1">
    <citation type="journal article" date="2021" name="Microorganisms">
        <title>Acidisoma silvae sp. nov. and Acidisomacellulosilytica sp. nov., Two Acidophilic Bacteria Isolated from Decaying Wood, Hydrolyzing Cellulose and Producing Poly-3-hydroxybutyrate.</title>
        <authorList>
            <person name="Mieszkin S."/>
            <person name="Pouder E."/>
            <person name="Uroz S."/>
            <person name="Simon-Colin C."/>
            <person name="Alain K."/>
        </authorList>
    </citation>
    <scope>NUCLEOTIDE SEQUENCE</scope>
    <source>
        <strain evidence="2">HW T2.11</strain>
    </source>
</reference>
<organism evidence="2 3">
    <name type="scientific">Acidisoma silvae</name>
    <dbReference type="NCBI Taxonomy" id="2802396"/>
    <lineage>
        <taxon>Bacteria</taxon>
        <taxon>Pseudomonadati</taxon>
        <taxon>Pseudomonadota</taxon>
        <taxon>Alphaproteobacteria</taxon>
        <taxon>Acetobacterales</taxon>
        <taxon>Acidocellaceae</taxon>
        <taxon>Acidisoma</taxon>
    </lineage>
</organism>
<dbReference type="InterPro" id="IPR051533">
    <property type="entry name" value="WaaL-like"/>
</dbReference>
<feature type="transmembrane region" description="Helical" evidence="1">
    <location>
        <begin position="21"/>
        <end position="43"/>
    </location>
</feature>
<evidence type="ECO:0000313" key="3">
    <source>
        <dbReference type="Proteomes" id="UP000708298"/>
    </source>
</evidence>
<evidence type="ECO:0000313" key="2">
    <source>
        <dbReference type="EMBL" id="MCB8874141.1"/>
    </source>
</evidence>
<keyword evidence="3" id="KW-1185">Reference proteome</keyword>
<proteinExistence type="predicted"/>
<dbReference type="EMBL" id="JAESVB010000001">
    <property type="protein sequence ID" value="MCB8874141.1"/>
    <property type="molecule type" value="Genomic_DNA"/>
</dbReference>
<keyword evidence="1" id="KW-0472">Membrane</keyword>
<keyword evidence="1" id="KW-1133">Transmembrane helix</keyword>
<reference evidence="2" key="2">
    <citation type="submission" date="2021-01" db="EMBL/GenBank/DDBJ databases">
        <authorList>
            <person name="Mieszkin S."/>
            <person name="Pouder E."/>
            <person name="Alain K."/>
        </authorList>
    </citation>
    <scope>NUCLEOTIDE SEQUENCE</scope>
    <source>
        <strain evidence="2">HW T2.11</strain>
    </source>
</reference>
<feature type="transmembrane region" description="Helical" evidence="1">
    <location>
        <begin position="87"/>
        <end position="102"/>
    </location>
</feature>
<feature type="transmembrane region" description="Helical" evidence="1">
    <location>
        <begin position="55"/>
        <end position="75"/>
    </location>
</feature>
<name>A0A964DXF1_9PROT</name>
<dbReference type="Proteomes" id="UP000708298">
    <property type="component" value="Unassembled WGS sequence"/>
</dbReference>
<feature type="transmembrane region" description="Helical" evidence="1">
    <location>
        <begin position="108"/>
        <end position="127"/>
    </location>
</feature>
<comment type="caution">
    <text evidence="2">The sequence shown here is derived from an EMBL/GenBank/DDBJ whole genome shotgun (WGS) entry which is preliminary data.</text>
</comment>